<evidence type="ECO:0000313" key="2">
    <source>
        <dbReference type="EMBL" id="MCQ4333750.1"/>
    </source>
</evidence>
<dbReference type="CDD" id="cd08946">
    <property type="entry name" value="SDR_e"/>
    <property type="match status" value="1"/>
</dbReference>
<evidence type="ECO:0000259" key="1">
    <source>
        <dbReference type="Pfam" id="PF01370"/>
    </source>
</evidence>
<dbReference type="Proteomes" id="UP001139494">
    <property type="component" value="Unassembled WGS sequence"/>
</dbReference>
<keyword evidence="3" id="KW-1185">Reference proteome</keyword>
<protein>
    <submittedName>
        <fullName evidence="2">NAD(P)-dependent oxidoreductase</fullName>
    </submittedName>
</protein>
<dbReference type="Pfam" id="PF01370">
    <property type="entry name" value="Epimerase"/>
    <property type="match status" value="1"/>
</dbReference>
<dbReference type="RefSeq" id="WP_256029776.1">
    <property type="nucleotide sequence ID" value="NZ_JAHLKM010000012.1"/>
</dbReference>
<reference evidence="2" key="1">
    <citation type="journal article" date="2023" name="Front. Microbiol.">
        <title>Genomic-based phylogenetic and metabolic analyses of the genus Natronomonas, and description of Natronomonas aquatica sp. nov.</title>
        <authorList>
            <person name="Garcia-Roldan A."/>
            <person name="Duran-Viseras A."/>
            <person name="de la Haba R.R."/>
            <person name="Corral P."/>
            <person name="Sanchez-Porro C."/>
            <person name="Ventosa A."/>
        </authorList>
    </citation>
    <scope>NUCLEOTIDE SEQUENCE</scope>
    <source>
        <strain evidence="2">F2-12</strain>
    </source>
</reference>
<proteinExistence type="predicted"/>
<accession>A0A9R1CTL4</accession>
<gene>
    <name evidence="2" type="ORF">KM295_09715</name>
</gene>
<sequence>MDVLITGAHGQVGTAIAERLSEKPAYDFTYLDREDLPERETTVADVADYDAIRPAFDGMDAVVHLAAAPRPDLPWNEILESSIIGTYNVMEAVRDAGVEQVVFASSHHVSGNYEIKNAPELYGAHLDFKIDHTDPVRPDSYYAIAKLFGEHAGNHYVENMDAPEQFYALRLCNVSNEAYDDPYGRAEEAVEQGEYERDSPEYEQRVARRRAMWCSRRDVAQLVERCLQDETVDFDVFYGVSDNPARWFDISHARNVLGYEPQDDASEWTERPERYEA</sequence>
<feature type="domain" description="NAD-dependent epimerase/dehydratase" evidence="1">
    <location>
        <begin position="3"/>
        <end position="178"/>
    </location>
</feature>
<dbReference type="SUPFAM" id="SSF51735">
    <property type="entry name" value="NAD(P)-binding Rossmann-fold domains"/>
    <property type="match status" value="1"/>
</dbReference>
<dbReference type="EMBL" id="JAHLKM010000012">
    <property type="protein sequence ID" value="MCQ4333750.1"/>
    <property type="molecule type" value="Genomic_DNA"/>
</dbReference>
<dbReference type="Gene3D" id="3.40.50.720">
    <property type="entry name" value="NAD(P)-binding Rossmann-like Domain"/>
    <property type="match status" value="1"/>
</dbReference>
<organism evidence="2 3">
    <name type="scientific">Natronomonas aquatica</name>
    <dbReference type="NCBI Taxonomy" id="2841590"/>
    <lineage>
        <taxon>Archaea</taxon>
        <taxon>Methanobacteriati</taxon>
        <taxon>Methanobacteriota</taxon>
        <taxon>Stenosarchaea group</taxon>
        <taxon>Halobacteria</taxon>
        <taxon>Halobacteriales</taxon>
        <taxon>Natronomonadaceae</taxon>
        <taxon>Natronomonas</taxon>
    </lineage>
</organism>
<dbReference type="InterPro" id="IPR050177">
    <property type="entry name" value="Lipid_A_modif_metabolic_enz"/>
</dbReference>
<name>A0A9R1CTL4_9EURY</name>
<dbReference type="PANTHER" id="PTHR43245:SF55">
    <property type="entry name" value="NAD(P)-BINDING DOMAIN-CONTAINING PROTEIN"/>
    <property type="match status" value="1"/>
</dbReference>
<dbReference type="PANTHER" id="PTHR43245">
    <property type="entry name" value="BIFUNCTIONAL POLYMYXIN RESISTANCE PROTEIN ARNA"/>
    <property type="match status" value="1"/>
</dbReference>
<dbReference type="InterPro" id="IPR036291">
    <property type="entry name" value="NAD(P)-bd_dom_sf"/>
</dbReference>
<evidence type="ECO:0000313" key="3">
    <source>
        <dbReference type="Proteomes" id="UP001139494"/>
    </source>
</evidence>
<dbReference type="AlphaFoldDB" id="A0A9R1CTL4"/>
<dbReference type="InterPro" id="IPR001509">
    <property type="entry name" value="Epimerase_deHydtase"/>
</dbReference>
<comment type="caution">
    <text evidence="2">The sequence shown here is derived from an EMBL/GenBank/DDBJ whole genome shotgun (WGS) entry which is preliminary data.</text>
</comment>